<dbReference type="GO" id="GO:0005506">
    <property type="term" value="F:iron ion binding"/>
    <property type="evidence" value="ECO:0007669"/>
    <property type="project" value="InterPro"/>
</dbReference>
<organism evidence="9 10">
    <name type="scientific">Paenibacillus lutrae</name>
    <dbReference type="NCBI Taxonomy" id="2078573"/>
    <lineage>
        <taxon>Bacteria</taxon>
        <taxon>Bacillati</taxon>
        <taxon>Bacillota</taxon>
        <taxon>Bacilli</taxon>
        <taxon>Bacillales</taxon>
        <taxon>Paenibacillaceae</taxon>
        <taxon>Paenibacillus</taxon>
    </lineage>
</organism>
<feature type="region of interest" description="Disordered" evidence="8">
    <location>
        <begin position="58"/>
        <end position="77"/>
    </location>
</feature>
<evidence type="ECO:0000256" key="2">
    <source>
        <dbReference type="ARBA" id="ARBA00022617"/>
    </source>
</evidence>
<dbReference type="FunFam" id="1.10.630.10:FF:000018">
    <property type="entry name" value="Cytochrome P450 monooxygenase"/>
    <property type="match status" value="1"/>
</dbReference>
<dbReference type="Proteomes" id="UP000490800">
    <property type="component" value="Unassembled WGS sequence"/>
</dbReference>
<proteinExistence type="inferred from homology"/>
<evidence type="ECO:0000256" key="8">
    <source>
        <dbReference type="SAM" id="MobiDB-lite"/>
    </source>
</evidence>
<dbReference type="AlphaFoldDB" id="A0A7X3FKN2"/>
<dbReference type="InterPro" id="IPR036396">
    <property type="entry name" value="Cyt_P450_sf"/>
</dbReference>
<evidence type="ECO:0000256" key="7">
    <source>
        <dbReference type="RuleBase" id="RU000461"/>
    </source>
</evidence>
<protein>
    <submittedName>
        <fullName evidence="9">Cytochrome P450</fullName>
    </submittedName>
</protein>
<evidence type="ECO:0000256" key="3">
    <source>
        <dbReference type="ARBA" id="ARBA00022723"/>
    </source>
</evidence>
<dbReference type="InterPro" id="IPR002397">
    <property type="entry name" value="Cyt_P450_B"/>
</dbReference>
<keyword evidence="10" id="KW-1185">Reference proteome</keyword>
<dbReference type="GO" id="GO:0020037">
    <property type="term" value="F:heme binding"/>
    <property type="evidence" value="ECO:0007669"/>
    <property type="project" value="InterPro"/>
</dbReference>
<keyword evidence="3 7" id="KW-0479">Metal-binding</keyword>
<dbReference type="PRINTS" id="PR00359">
    <property type="entry name" value="BP450"/>
</dbReference>
<keyword evidence="5 7" id="KW-0408">Iron</keyword>
<gene>
    <name evidence="9" type="ORF">EDM21_17845</name>
</gene>
<dbReference type="CDD" id="cd11032">
    <property type="entry name" value="P450_EryK-like"/>
    <property type="match status" value="1"/>
</dbReference>
<evidence type="ECO:0000256" key="5">
    <source>
        <dbReference type="ARBA" id="ARBA00023004"/>
    </source>
</evidence>
<dbReference type="GO" id="GO:0016705">
    <property type="term" value="F:oxidoreductase activity, acting on paired donors, with incorporation or reduction of molecular oxygen"/>
    <property type="evidence" value="ECO:0007669"/>
    <property type="project" value="InterPro"/>
</dbReference>
<evidence type="ECO:0000313" key="9">
    <source>
        <dbReference type="EMBL" id="MVP01362.1"/>
    </source>
</evidence>
<evidence type="ECO:0000256" key="1">
    <source>
        <dbReference type="ARBA" id="ARBA00010617"/>
    </source>
</evidence>
<dbReference type="PANTHER" id="PTHR46696:SF1">
    <property type="entry name" value="CYTOCHROME P450 YJIB-RELATED"/>
    <property type="match status" value="1"/>
</dbReference>
<accession>A0A7X3FKN2</accession>
<dbReference type="Gene3D" id="1.10.630.10">
    <property type="entry name" value="Cytochrome P450"/>
    <property type="match status" value="1"/>
</dbReference>
<keyword evidence="6 7" id="KW-0503">Monooxygenase</keyword>
<dbReference type="PRINTS" id="PR00385">
    <property type="entry name" value="P450"/>
</dbReference>
<dbReference type="RefSeq" id="WP_157337705.1">
    <property type="nucleotide sequence ID" value="NZ_RHLK01000012.1"/>
</dbReference>
<dbReference type="SUPFAM" id="SSF48264">
    <property type="entry name" value="Cytochrome P450"/>
    <property type="match status" value="1"/>
</dbReference>
<sequence length="409" mass="44959">MNELFSIDFLRNPYPTYAYLRSNQPVMYMEPLQTWSVFQYDHVKSVLFDHANFSSEHRLKPKDGPAPGAGGDHVDSPDSSAGGFSLITLDPPRHTQLRSLVSKAFTPKAIAALEPRIVELTHELLDKVSASGEMDLIGDFSYPLPVIVIAEMLGIPSEDREQFKHWSDEVVASADNFAGEQSSEAADARSAMDDYFRSIIAERRLNPQDDLISALIAAEDSQQQLSEKDILSFCALLLVAGNETTTNLIGNAVRSLLDHPDQLQKLREQPELLPSAIEEVLRYRSPLQAMFRTAARDVEIGGQKIPAGSRVVAWMGAANHDEQKFEDAGTFDITRSPNPHIAFGHGLHFCLGAPLARLEAKVALEAILERLPDLARANQEPLTPARGFIVHGVSSLPLTFTKTPARGGS</sequence>
<comment type="caution">
    <text evidence="9">The sequence shown here is derived from an EMBL/GenBank/DDBJ whole genome shotgun (WGS) entry which is preliminary data.</text>
</comment>
<dbReference type="EMBL" id="RHLK01000012">
    <property type="protein sequence ID" value="MVP01362.1"/>
    <property type="molecule type" value="Genomic_DNA"/>
</dbReference>
<dbReference type="PANTHER" id="PTHR46696">
    <property type="entry name" value="P450, PUTATIVE (EUROFUNG)-RELATED"/>
    <property type="match status" value="1"/>
</dbReference>
<dbReference type="InterPro" id="IPR017972">
    <property type="entry name" value="Cyt_P450_CS"/>
</dbReference>
<keyword evidence="2 7" id="KW-0349">Heme</keyword>
<keyword evidence="4 7" id="KW-0560">Oxidoreductase</keyword>
<evidence type="ECO:0000256" key="6">
    <source>
        <dbReference type="ARBA" id="ARBA00023033"/>
    </source>
</evidence>
<reference evidence="9 10" key="1">
    <citation type="journal article" date="2019" name="Microorganisms">
        <title>Paenibacillus lutrae sp. nov., A Chitinolytic Species Isolated from A River Otter in Castril Natural Park, Granada, Spain.</title>
        <authorList>
            <person name="Rodriguez M."/>
            <person name="Reina J.C."/>
            <person name="Bejar V."/>
            <person name="Llamas I."/>
        </authorList>
    </citation>
    <scope>NUCLEOTIDE SEQUENCE [LARGE SCALE GENOMIC DNA]</scope>
    <source>
        <strain evidence="9 10">N10</strain>
    </source>
</reference>
<dbReference type="Pfam" id="PF00067">
    <property type="entry name" value="p450"/>
    <property type="match status" value="1"/>
</dbReference>
<evidence type="ECO:0000313" key="10">
    <source>
        <dbReference type="Proteomes" id="UP000490800"/>
    </source>
</evidence>
<name>A0A7X3FKN2_9BACL</name>
<dbReference type="GO" id="GO:0004497">
    <property type="term" value="F:monooxygenase activity"/>
    <property type="evidence" value="ECO:0007669"/>
    <property type="project" value="UniProtKB-KW"/>
</dbReference>
<dbReference type="PROSITE" id="PS00086">
    <property type="entry name" value="CYTOCHROME_P450"/>
    <property type="match status" value="1"/>
</dbReference>
<evidence type="ECO:0000256" key="4">
    <source>
        <dbReference type="ARBA" id="ARBA00023002"/>
    </source>
</evidence>
<comment type="similarity">
    <text evidence="1 7">Belongs to the cytochrome P450 family.</text>
</comment>
<dbReference type="InterPro" id="IPR001128">
    <property type="entry name" value="Cyt_P450"/>
</dbReference>
<dbReference type="OrthoDB" id="9801155at2"/>